<evidence type="ECO:0000256" key="24">
    <source>
        <dbReference type="ARBA" id="ARBA00066055"/>
    </source>
</evidence>
<evidence type="ECO:0000259" key="27">
    <source>
        <dbReference type="Pfam" id="PF00136"/>
    </source>
</evidence>
<keyword evidence="9" id="KW-0004">4Fe-4S</keyword>
<dbReference type="Pfam" id="PF00136">
    <property type="entry name" value="DNA_pol_B"/>
    <property type="match status" value="1"/>
</dbReference>
<evidence type="ECO:0000256" key="6">
    <source>
        <dbReference type="ARBA" id="ARBA00012083"/>
    </source>
</evidence>
<dbReference type="InterPro" id="IPR006172">
    <property type="entry name" value="DNA-dir_DNA_pol_B"/>
</dbReference>
<dbReference type="GO" id="GO:0003887">
    <property type="term" value="F:DNA-directed DNA polymerase activity"/>
    <property type="evidence" value="ECO:0007669"/>
    <property type="project" value="UniProtKB-KW"/>
</dbReference>
<evidence type="ECO:0000256" key="13">
    <source>
        <dbReference type="ARBA" id="ARBA00022723"/>
    </source>
</evidence>
<feature type="region of interest" description="Disordered" evidence="25">
    <location>
        <begin position="522"/>
        <end position="546"/>
    </location>
</feature>
<dbReference type="InterPro" id="IPR025687">
    <property type="entry name" value="Znf-C4pol"/>
</dbReference>
<dbReference type="InterPro" id="IPR023211">
    <property type="entry name" value="DNA_pol_palm_dom_sf"/>
</dbReference>
<dbReference type="GO" id="GO:0003677">
    <property type="term" value="F:DNA binding"/>
    <property type="evidence" value="ECO:0007669"/>
    <property type="project" value="UniProtKB-KW"/>
</dbReference>
<comment type="catalytic activity">
    <reaction evidence="23">
        <text>DNA(n) + a 2'-deoxyribonucleoside 5'-triphosphate = DNA(n+1) + diphosphate</text>
        <dbReference type="Rhea" id="RHEA:22508"/>
        <dbReference type="Rhea" id="RHEA-COMP:17339"/>
        <dbReference type="Rhea" id="RHEA-COMP:17340"/>
        <dbReference type="ChEBI" id="CHEBI:33019"/>
        <dbReference type="ChEBI" id="CHEBI:61560"/>
        <dbReference type="ChEBI" id="CHEBI:173112"/>
        <dbReference type="EC" id="2.7.7.7"/>
    </reaction>
</comment>
<keyword evidence="17" id="KW-0239">DNA-directed DNA polymerase</keyword>
<dbReference type="InterPro" id="IPR042087">
    <property type="entry name" value="DNA_pol_B_thumb"/>
</dbReference>
<dbReference type="GO" id="GO:0008270">
    <property type="term" value="F:zinc ion binding"/>
    <property type="evidence" value="ECO:0007669"/>
    <property type="project" value="UniProtKB-KW"/>
</dbReference>
<keyword evidence="26" id="KW-0472">Membrane</keyword>
<comment type="similarity">
    <text evidence="4">Belongs to the DNA polymerase type-B family.</text>
</comment>
<dbReference type="CDD" id="cd09020">
    <property type="entry name" value="D-hex-6-P-epi_like"/>
    <property type="match status" value="1"/>
</dbReference>
<keyword evidence="14" id="KW-0227">DNA damage</keyword>
<dbReference type="SUPFAM" id="SSF74650">
    <property type="entry name" value="Galactose mutarotase-like"/>
    <property type="match status" value="1"/>
</dbReference>
<evidence type="ECO:0000256" key="9">
    <source>
        <dbReference type="ARBA" id="ARBA00022485"/>
    </source>
</evidence>
<feature type="domain" description="C4-type zinc-finger of DNA polymerase delta" evidence="28">
    <location>
        <begin position="1791"/>
        <end position="1860"/>
    </location>
</feature>
<dbReference type="GO" id="GO:0051539">
    <property type="term" value="F:4 iron, 4 sulfur cluster binding"/>
    <property type="evidence" value="ECO:0007669"/>
    <property type="project" value="UniProtKB-KW"/>
</dbReference>
<dbReference type="GO" id="GO:0000166">
    <property type="term" value="F:nucleotide binding"/>
    <property type="evidence" value="ECO:0007669"/>
    <property type="project" value="InterPro"/>
</dbReference>
<dbReference type="GO" id="GO:0030246">
    <property type="term" value="F:carbohydrate binding"/>
    <property type="evidence" value="ECO:0007669"/>
    <property type="project" value="InterPro"/>
</dbReference>
<comment type="caution">
    <text evidence="30">The sequence shown here is derived from an EMBL/GenBank/DDBJ whole genome shotgun (WGS) entry which is preliminary data.</text>
</comment>
<keyword evidence="12" id="KW-0235">DNA replication</keyword>
<keyword evidence="20" id="KW-0238">DNA-binding</keyword>
<dbReference type="PROSITE" id="PS00116">
    <property type="entry name" value="DNA_POLYMERASE_B"/>
    <property type="match status" value="1"/>
</dbReference>
<comment type="cofactor">
    <cofactor evidence="2">
        <name>[4Fe-4S] cluster</name>
        <dbReference type="ChEBI" id="CHEBI:49883"/>
    </cofactor>
</comment>
<evidence type="ECO:0000256" key="19">
    <source>
        <dbReference type="ARBA" id="ARBA00023014"/>
    </source>
</evidence>
<evidence type="ECO:0000256" key="2">
    <source>
        <dbReference type="ARBA" id="ARBA00001966"/>
    </source>
</evidence>
<dbReference type="InterPro" id="IPR043502">
    <property type="entry name" value="DNA/RNA_pol_sf"/>
</dbReference>
<dbReference type="PANTHER" id="PTHR45812">
    <property type="entry name" value="DNA POLYMERASE ZETA CATALYTIC SUBUNIT"/>
    <property type="match status" value="1"/>
</dbReference>
<dbReference type="InterPro" id="IPR030559">
    <property type="entry name" value="PolZ_Rev3"/>
</dbReference>
<evidence type="ECO:0000259" key="28">
    <source>
        <dbReference type="Pfam" id="PF14260"/>
    </source>
</evidence>
<gene>
    <name evidence="30" type="ORF">ONZ51_g10285</name>
</gene>
<dbReference type="GO" id="GO:0042276">
    <property type="term" value="P:error-prone translesion synthesis"/>
    <property type="evidence" value="ECO:0007669"/>
    <property type="project" value="TreeGrafter"/>
</dbReference>
<comment type="subcellular location">
    <subcellularLocation>
        <location evidence="3">Nucleus</location>
    </subcellularLocation>
</comment>
<comment type="similarity">
    <text evidence="5">Belongs to the glucose-6-phosphate 1-epimerase family.</text>
</comment>
<dbReference type="GO" id="GO:0005634">
    <property type="term" value="C:nucleus"/>
    <property type="evidence" value="ECO:0007669"/>
    <property type="project" value="UniProtKB-SubCell"/>
</dbReference>
<evidence type="ECO:0000256" key="25">
    <source>
        <dbReference type="SAM" id="MobiDB-lite"/>
    </source>
</evidence>
<dbReference type="GO" id="GO:0016035">
    <property type="term" value="C:zeta DNA polymerase complex"/>
    <property type="evidence" value="ECO:0007669"/>
    <property type="project" value="InterPro"/>
</dbReference>
<comment type="catalytic activity">
    <reaction evidence="1">
        <text>alpha-D-glucose 6-phosphate = beta-D-glucose 6-phosphate</text>
        <dbReference type="Rhea" id="RHEA:16249"/>
        <dbReference type="ChEBI" id="CHEBI:58225"/>
        <dbReference type="ChEBI" id="CHEBI:58247"/>
        <dbReference type="EC" id="5.1.3.15"/>
    </reaction>
</comment>
<keyword evidence="15" id="KW-0863">Zinc-finger</keyword>
<keyword evidence="26" id="KW-1133">Transmembrane helix</keyword>
<feature type="compositionally biased region" description="Polar residues" evidence="25">
    <location>
        <begin position="883"/>
        <end position="913"/>
    </location>
</feature>
<feature type="domain" description="DNA-directed DNA polymerase family B multifunctional" evidence="27">
    <location>
        <begin position="1302"/>
        <end position="1739"/>
    </location>
</feature>
<evidence type="ECO:0000256" key="22">
    <source>
        <dbReference type="ARBA" id="ARBA00023242"/>
    </source>
</evidence>
<evidence type="ECO:0000256" key="4">
    <source>
        <dbReference type="ARBA" id="ARBA00005755"/>
    </source>
</evidence>
<dbReference type="InterPro" id="IPR036397">
    <property type="entry name" value="RNaseH_sf"/>
</dbReference>
<dbReference type="Gene3D" id="1.10.287.690">
    <property type="entry name" value="Helix hairpin bin"/>
    <property type="match status" value="1"/>
</dbReference>
<feature type="region of interest" description="Disordered" evidence="25">
    <location>
        <begin position="1036"/>
        <end position="1063"/>
    </location>
</feature>
<dbReference type="CDD" id="cd05778">
    <property type="entry name" value="DNA_polB_zeta_exo"/>
    <property type="match status" value="1"/>
</dbReference>
<keyword evidence="31" id="KW-1185">Reference proteome</keyword>
<sequence length="2129" mass="238679">MPVIKKDDRVVLQHPQGASAEILYYGATVISWKAAASGEPTERLFVSAKAALDGSKPVRGGIPVVFPAFGAPSHPDHLKLPQHGFARNNVWSFDSTVMDNEAGVSVKLTLDPSDAIKAQFDHPFHLEYVVTLAKQQLTTDLHVKHTGLPTTPPFEFQALFHNYLRAPANDVRITPLTGLAYYDKTEATDEARAAPKVERRETVDVKRYTDSVYENAPGKYDVVWTNGAIEIKTNNLKDVVVWNPQQETGSKIADMEEGGWEKYVCVEPGYVRGFVKIEPGQTWWVIRIYGDSSLGLKTCVHIHQVYPYFFVEYLDKMHPDAVNQYIAKLKHSLNHAIAISLKRNPQSPKSKFVRAVVLVKGVHFYGFHANYAPFLKIHIADPSFVNRAVTIMQSGTVMKTKFRVYESHISFLLQFLCDFGLYGCGWIDLGEVWQRGRDELVDGEEQDPEPAEALPTSKNPPYFRQTRMPLEVDVIAPHILNRLKLSARNMHHKLTIPAPPLPPEPLVLSVRELWEDERQRRIAKGLSPSPEIPKDPSANSRGPGGGWVAEARWWEEIRKRIERERGREAIPPRMFWEKWVMTTFESIEALWEDQYKTWRPHAAGSGSATEHAGERAAEEPNPFQSSAMTMIDQAHENADDGRGDEEVDVDETMLASQAMSQLMEREEAEWQNDGRDHEIHDADDQFQEDEEAMEDGPPPDLQSVGDAGDNTDNPFCDREEGSPPSSSPSKETNPFQALWSKITRSTSRHRSSSIISNTPKTPTKYARQPVICLHNILSICVYRPRRYTSGWSTPAKPHATRSPIITPMKRPFSRVASKEALDSHSLVRSPRSIFQPLPPANVEVEKPVEPSHEEADALPVVHEELERPTKRRKLSPAPGDKAASSSADSNTDVHSASDPTTSNGLASQSKNLPPSASYASLYPGRNVYVYAYPPPTPAELVESTDQVGIPSKVYRDPYYSKESDAPERPREYAGLVFHLKGGDGIANLEEWKSPEGQSSLFSRSSARLDPTGVNGWEYAGVPPSVRQVRKWLKEQTSRRDAQIGRTKDSSQIEGPTQLNPYGLKSTLAPRSVKVKREKQNMSVLALEVFAPSKGDHVPDPDEDEVVAVFYSLHSSDQDSSGDGGRLRLIRAQFVDSELELINTLIDITLDLDPDIVAGWEVQAASWGYLAARGRSYGLDLGEQISRAPGKHTGGGNDQWGMKTTSTFKVTGRHVLNVWRIMRSEHNFSIYTFENVVFQILRRRTPWYSPQTLTSWYYSRVPEHTNRLLQYFSRRSAMVLEILDVAEVVTKNAEFARVFGVDFFSVLSRGSQFKVESFMFRIAKPESFVGKQNAAECMPLIMEPLSAFYNSPLVVLDFQSLYPSIMIAYNYCYSTCLGRITDFKGQYKLGVTDLRQPAGRLATLQEHINVAPNGMVYVKETVRKGLLARMLTELLDTRVMVKQAMKGAKDDKALRRILDARQLGLKYIANVTYGYTSATYSGRMPAVEIADSIVQSGRETLEKAIRVINSTKKWGAKVVYGDTDSLFIYLPGKTKEQAFRIGQDMADSITKMNPAPVKLKFEKVYLPCVLMAKKRYVGFKFENPDDTVPVFDAKGIETVRRDGIPAQQKMTETCLKILFRTQDLSQVKDYCCRTWARILENKVSIQDFIFAKEVKMGTYSDRIPPPPGVTVAAKRMLEDPNDEPQYGERIPYVIVRGEPGSRLVDRAVAPHELFKDSHLRLDANYYISRVLIPPLERIFNLVGADVRSWYDDMPKSLRVDQPDVTLSPRKNKKSAMVANAFKIDDHFTSSHCLICGALTPEVLCEVCRADHAVTISELLSRVQGTERKLKDVHLVCGSCSGTAPAEPIQCESLDCPWLYERKKLEGKAEALTTIHDLIEEMEKEWCEERGYGNEDDTQDNWRAALSILLSYYQPPSTTTRAFSCLVSRNNGGLRSSPRPLKARSRRNRAHFESHAHARTAQTNDRAAFHPSHQAMSFVTSGFSAPVYNLPIFLFGMYAQEATEAAQSLRAFTFLLGGSMFYDIIWMFSNSQHWFIKLINILLLILKIPTTFAFVTALQQRGGQFSGLGIRGNDLAGATVWSMPGGFTSSGRDGYQNVDSPVDAPKPLGVPTAQPAPQPAAPSNPGAYQTV</sequence>
<evidence type="ECO:0000256" key="3">
    <source>
        <dbReference type="ARBA" id="ARBA00004123"/>
    </source>
</evidence>
<dbReference type="SUPFAM" id="SSF53098">
    <property type="entry name" value="Ribonuclease H-like"/>
    <property type="match status" value="1"/>
</dbReference>
<evidence type="ECO:0000256" key="11">
    <source>
        <dbReference type="ARBA" id="ARBA00022695"/>
    </source>
</evidence>
<dbReference type="GO" id="GO:0005975">
    <property type="term" value="P:carbohydrate metabolic process"/>
    <property type="evidence" value="ECO:0007669"/>
    <property type="project" value="InterPro"/>
</dbReference>
<dbReference type="InterPro" id="IPR056435">
    <property type="entry name" value="DPOD/Z_N"/>
</dbReference>
<feature type="transmembrane region" description="Helical" evidence="26">
    <location>
        <begin position="2032"/>
        <end position="2056"/>
    </location>
</feature>
<keyword evidence="22" id="KW-0539">Nucleus</keyword>
<evidence type="ECO:0000313" key="31">
    <source>
        <dbReference type="Proteomes" id="UP001215151"/>
    </source>
</evidence>
<keyword evidence="19" id="KW-0411">Iron-sulfur</keyword>
<keyword evidence="21" id="KW-0234">DNA repair</keyword>
<keyword evidence="11" id="KW-0548">Nucleotidyltransferase</keyword>
<dbReference type="Pfam" id="PF01263">
    <property type="entry name" value="Aldose_epim"/>
    <property type="match status" value="1"/>
</dbReference>
<dbReference type="GO" id="GO:0006260">
    <property type="term" value="P:DNA replication"/>
    <property type="evidence" value="ECO:0007669"/>
    <property type="project" value="UniProtKB-KW"/>
</dbReference>
<dbReference type="Pfam" id="PF24055">
    <property type="entry name" value="POL3_N"/>
    <property type="match status" value="1"/>
</dbReference>
<dbReference type="InterPro" id="IPR012337">
    <property type="entry name" value="RNaseH-like_sf"/>
</dbReference>
<dbReference type="Gene3D" id="3.90.1600.10">
    <property type="entry name" value="Palm domain of DNA polymerase"/>
    <property type="match status" value="1"/>
</dbReference>
<dbReference type="Gene3D" id="1.10.132.60">
    <property type="entry name" value="DNA polymerase family B, C-terminal domain"/>
    <property type="match status" value="1"/>
</dbReference>
<evidence type="ECO:0000256" key="8">
    <source>
        <dbReference type="ARBA" id="ARBA00021589"/>
    </source>
</evidence>
<evidence type="ECO:0000256" key="15">
    <source>
        <dbReference type="ARBA" id="ARBA00022771"/>
    </source>
</evidence>
<evidence type="ECO:0000256" key="26">
    <source>
        <dbReference type="SAM" id="Phobius"/>
    </source>
</evidence>
<evidence type="ECO:0000256" key="12">
    <source>
        <dbReference type="ARBA" id="ARBA00022705"/>
    </source>
</evidence>
<evidence type="ECO:0000256" key="10">
    <source>
        <dbReference type="ARBA" id="ARBA00022679"/>
    </source>
</evidence>
<dbReference type="EC" id="5.1.3.15" evidence="6"/>
<keyword evidence="26" id="KW-0812">Transmembrane</keyword>
<proteinExistence type="inferred from homology"/>
<evidence type="ECO:0000256" key="1">
    <source>
        <dbReference type="ARBA" id="ARBA00001096"/>
    </source>
</evidence>
<feature type="region of interest" description="Disordered" evidence="25">
    <location>
        <begin position="831"/>
        <end position="913"/>
    </location>
</feature>
<evidence type="ECO:0000313" key="30">
    <source>
        <dbReference type="EMBL" id="KAJ8463382.1"/>
    </source>
</evidence>
<evidence type="ECO:0000259" key="29">
    <source>
        <dbReference type="Pfam" id="PF24055"/>
    </source>
</evidence>
<evidence type="ECO:0000256" key="18">
    <source>
        <dbReference type="ARBA" id="ARBA00023004"/>
    </source>
</evidence>
<protein>
    <recommendedName>
        <fullName evidence="8">DNA polymerase zeta catalytic subunit</fullName>
        <ecNumber evidence="7">2.7.7.7</ecNumber>
        <ecNumber evidence="6">5.1.3.15</ecNumber>
    </recommendedName>
</protein>
<evidence type="ECO:0000256" key="21">
    <source>
        <dbReference type="ARBA" id="ARBA00023204"/>
    </source>
</evidence>
<organism evidence="30 31">
    <name type="scientific">Trametes cubensis</name>
    <dbReference type="NCBI Taxonomy" id="1111947"/>
    <lineage>
        <taxon>Eukaryota</taxon>
        <taxon>Fungi</taxon>
        <taxon>Dikarya</taxon>
        <taxon>Basidiomycota</taxon>
        <taxon>Agaricomycotina</taxon>
        <taxon>Agaricomycetes</taxon>
        <taxon>Polyporales</taxon>
        <taxon>Polyporaceae</taxon>
        <taxon>Trametes</taxon>
    </lineage>
</organism>
<keyword evidence="16" id="KW-0862">Zinc</keyword>
<keyword evidence="10" id="KW-0808">Transferase</keyword>
<name>A0AAD7TJR7_9APHY</name>
<evidence type="ECO:0000256" key="16">
    <source>
        <dbReference type="ARBA" id="ARBA00022833"/>
    </source>
</evidence>
<feature type="transmembrane region" description="Helical" evidence="26">
    <location>
        <begin position="2009"/>
        <end position="2026"/>
    </location>
</feature>
<dbReference type="CDD" id="cd05534">
    <property type="entry name" value="POLBc_zeta"/>
    <property type="match status" value="1"/>
</dbReference>
<feature type="region of interest" description="Disordered" evidence="25">
    <location>
        <begin position="687"/>
        <end position="762"/>
    </location>
</feature>
<feature type="transmembrane region" description="Helical" evidence="26">
    <location>
        <begin position="1973"/>
        <end position="1997"/>
    </location>
</feature>
<dbReference type="InterPro" id="IPR008183">
    <property type="entry name" value="Aldose_1/G6P_1-epimerase"/>
</dbReference>
<feature type="region of interest" description="Disordered" evidence="25">
    <location>
        <begin position="2092"/>
        <end position="2129"/>
    </location>
</feature>
<dbReference type="EMBL" id="JAPEVG010000397">
    <property type="protein sequence ID" value="KAJ8463382.1"/>
    <property type="molecule type" value="Genomic_DNA"/>
</dbReference>
<evidence type="ECO:0000256" key="23">
    <source>
        <dbReference type="ARBA" id="ARBA00049244"/>
    </source>
</evidence>
<feature type="compositionally biased region" description="Basic and acidic residues" evidence="25">
    <location>
        <begin position="1036"/>
        <end position="1050"/>
    </location>
</feature>
<dbReference type="SUPFAM" id="SSF56672">
    <property type="entry name" value="DNA/RNA polymerases"/>
    <property type="match status" value="1"/>
</dbReference>
<dbReference type="InterPro" id="IPR011013">
    <property type="entry name" value="Gal_mutarotase_sf_dom"/>
</dbReference>
<dbReference type="Proteomes" id="UP001215151">
    <property type="component" value="Unassembled WGS sequence"/>
</dbReference>
<feature type="region of interest" description="Disordered" evidence="25">
    <location>
        <begin position="441"/>
        <end position="461"/>
    </location>
</feature>
<comment type="subunit">
    <text evidence="24">Forms DNA polymerase zeta with REV7.</text>
</comment>
<evidence type="ECO:0000256" key="17">
    <source>
        <dbReference type="ARBA" id="ARBA00022932"/>
    </source>
</evidence>
<keyword evidence="13" id="KW-0479">Metal-binding</keyword>
<evidence type="ECO:0000256" key="7">
    <source>
        <dbReference type="ARBA" id="ARBA00012417"/>
    </source>
</evidence>
<dbReference type="FunFam" id="1.10.132.60:FF:000007">
    <property type="entry name" value="DNA polymerase"/>
    <property type="match status" value="1"/>
</dbReference>
<feature type="compositionally biased region" description="Basic and acidic residues" evidence="25">
    <location>
        <begin position="843"/>
        <end position="868"/>
    </location>
</feature>
<feature type="compositionally biased region" description="Acidic residues" evidence="25">
    <location>
        <begin position="441"/>
        <end position="450"/>
    </location>
</feature>
<dbReference type="Pfam" id="PF14260">
    <property type="entry name" value="zf-C4pol"/>
    <property type="match status" value="1"/>
</dbReference>
<keyword evidence="18" id="KW-0408">Iron</keyword>
<dbReference type="GO" id="GO:0047938">
    <property type="term" value="F:glucose-6-phosphate 1-epimerase activity"/>
    <property type="evidence" value="ECO:0007669"/>
    <property type="project" value="UniProtKB-EC"/>
</dbReference>
<dbReference type="InterPro" id="IPR025532">
    <property type="entry name" value="G6P_1-epimerase"/>
</dbReference>
<dbReference type="PRINTS" id="PR00106">
    <property type="entry name" value="DNAPOLB"/>
</dbReference>
<evidence type="ECO:0000256" key="14">
    <source>
        <dbReference type="ARBA" id="ARBA00022763"/>
    </source>
</evidence>
<accession>A0AAD7TJR7</accession>
<dbReference type="FunFam" id="1.10.287.690:FF:000002">
    <property type="entry name" value="DNA polymerase zeta"/>
    <property type="match status" value="1"/>
</dbReference>
<dbReference type="PANTHER" id="PTHR45812:SF1">
    <property type="entry name" value="DNA POLYMERASE ZETA CATALYTIC SUBUNIT"/>
    <property type="match status" value="1"/>
</dbReference>
<evidence type="ECO:0000256" key="5">
    <source>
        <dbReference type="ARBA" id="ARBA00005866"/>
    </source>
</evidence>
<dbReference type="SMART" id="SM00486">
    <property type="entry name" value="POLBc"/>
    <property type="match status" value="1"/>
</dbReference>
<dbReference type="InterPro" id="IPR014718">
    <property type="entry name" value="GH-type_carb-bd"/>
</dbReference>
<dbReference type="InterPro" id="IPR006134">
    <property type="entry name" value="DNA-dir_DNA_pol_B_multi_dom"/>
</dbReference>
<feature type="domain" description="DNA polymerase delta/zeta catalytic subunit N-terminal" evidence="29">
    <location>
        <begin position="304"/>
        <end position="385"/>
    </location>
</feature>
<dbReference type="InterPro" id="IPR017964">
    <property type="entry name" value="DNA-dir_DNA_pol_B_CS"/>
</dbReference>
<dbReference type="GO" id="GO:0000724">
    <property type="term" value="P:double-strand break repair via homologous recombination"/>
    <property type="evidence" value="ECO:0007669"/>
    <property type="project" value="TreeGrafter"/>
</dbReference>
<dbReference type="Gene3D" id="3.30.420.10">
    <property type="entry name" value="Ribonuclease H-like superfamily/Ribonuclease H"/>
    <property type="match status" value="1"/>
</dbReference>
<evidence type="ECO:0000256" key="20">
    <source>
        <dbReference type="ARBA" id="ARBA00023125"/>
    </source>
</evidence>
<reference evidence="30" key="1">
    <citation type="submission" date="2022-11" db="EMBL/GenBank/DDBJ databases">
        <title>Genome Sequence of Cubamyces cubensis.</title>
        <authorList>
            <person name="Buettner E."/>
        </authorList>
    </citation>
    <scope>NUCLEOTIDE SEQUENCE</scope>
    <source>
        <strain evidence="30">MPL-01</strain>
    </source>
</reference>
<dbReference type="Gene3D" id="2.70.98.10">
    <property type="match status" value="1"/>
</dbReference>
<dbReference type="EC" id="2.7.7.7" evidence="7"/>